<dbReference type="Proteomes" id="UP000248134">
    <property type="component" value="Unassembled WGS sequence"/>
</dbReference>
<dbReference type="EMBL" id="QKQS01000001">
    <property type="protein sequence ID" value="PZA13864.1"/>
    <property type="molecule type" value="Genomic_DNA"/>
</dbReference>
<evidence type="ECO:0000313" key="3">
    <source>
        <dbReference type="Proteomes" id="UP000248134"/>
    </source>
</evidence>
<feature type="region of interest" description="Disordered" evidence="1">
    <location>
        <begin position="81"/>
        <end position="103"/>
    </location>
</feature>
<name>A0A323UMS2_RHOPL</name>
<accession>A0A323UMS2</accession>
<proteinExistence type="predicted"/>
<reference evidence="2 3" key="1">
    <citation type="submission" date="2018-06" db="EMBL/GenBank/DDBJ databases">
        <title>Draft Whole-Genome Sequence of the purple photosynthetic bacterium Rhodospeudomonas palustris XCP.</title>
        <authorList>
            <person name="Rayyan A."/>
            <person name="Meyer T.E."/>
            <person name="Kyndt J.A."/>
        </authorList>
    </citation>
    <scope>NUCLEOTIDE SEQUENCE [LARGE SCALE GENOMIC DNA]</scope>
    <source>
        <strain evidence="2 3">XCP</strain>
    </source>
</reference>
<organism evidence="2 3">
    <name type="scientific">Rhodopseudomonas palustris</name>
    <dbReference type="NCBI Taxonomy" id="1076"/>
    <lineage>
        <taxon>Bacteria</taxon>
        <taxon>Pseudomonadati</taxon>
        <taxon>Pseudomonadota</taxon>
        <taxon>Alphaproteobacteria</taxon>
        <taxon>Hyphomicrobiales</taxon>
        <taxon>Nitrobacteraceae</taxon>
        <taxon>Rhodopseudomonas</taxon>
    </lineage>
</organism>
<comment type="caution">
    <text evidence="2">The sequence shown here is derived from an EMBL/GenBank/DDBJ whole genome shotgun (WGS) entry which is preliminary data.</text>
</comment>
<dbReference type="AlphaFoldDB" id="A0A323UMS2"/>
<sequence length="746" mass="83360">MPPLHAFQSWDLPKDFQDFHRADEHDTIEEALDAIDPDTFMNKAAGRSQGVLVVRTLRTRDILPPDALAGLSDAELDGVEREETRTITGSDGYRHSSRGDDSQHAGLVAFQSESEERGALAYAEKRLKQAAKRARRAARAKVVSKVEAEEESAYEAKQRLAKELLGKRIAEERRDAIRTRLRDGFLHTSSKEIAGFRYAPFHEFFSDDVRYRSEIGSPSLARWAQIAPRDARCGTDKAVLMRAATKLFALDAPYVELSKVRLCYLVVDFDSVWESYESFHAALLAILGPDRMPNIITGRRDPSGRFCRPHAFWLLKPEACVWNNLPRTIIDENGVEQHLGDPRCQKRPVQKFWRTLRSLVDLLIPLGADPAMTNIFRPKNPLSPYWQTIVVQDDRWYELDDFASIPGYAQRPDEHAMFERAAKLAAETEGASPKLSNPIWRTVGATIEPMVAEILKTRDFPAGFIDAKRSCKLADWFDARVRPLVEPELAMADDSEEAAAALDAVLQRRCAFAARYINHRLAKPARYRGRDRVAIAEDGLETTKARQSLSSRVTGEGRTTKVMDRMCRELVVVLWTQGEIRKTEAIKSLGMVSPSTAYKHWDEAMKALGLVKCERGVFRRANAVSAKVSDGFRDGAHKIKSQPTSVASINPSARPTVDAVVVEHGVGAHSSGHPVDLTVDRPILVNVDHSDPGIRPVGTVNRASVGQDTDPPWSDDWPEQGANYQHPGDHRPTQDDDGLLLESTLS</sequence>
<evidence type="ECO:0000256" key="1">
    <source>
        <dbReference type="SAM" id="MobiDB-lite"/>
    </source>
</evidence>
<feature type="region of interest" description="Disordered" evidence="1">
    <location>
        <begin position="688"/>
        <end position="746"/>
    </location>
</feature>
<gene>
    <name evidence="2" type="ORF">DNX69_00005</name>
</gene>
<feature type="non-terminal residue" evidence="2">
    <location>
        <position position="746"/>
    </location>
</feature>
<protein>
    <submittedName>
        <fullName evidence="2">Uncharacterized protein</fullName>
    </submittedName>
</protein>
<feature type="compositionally biased region" description="Basic and acidic residues" evidence="1">
    <location>
        <begin position="92"/>
        <end position="103"/>
    </location>
</feature>
<evidence type="ECO:0000313" key="2">
    <source>
        <dbReference type="EMBL" id="PZA13864.1"/>
    </source>
</evidence>